<comment type="subcellular location">
    <subcellularLocation>
        <location evidence="10">Nucleus</location>
    </subcellularLocation>
    <subcellularLocation>
        <location evidence="10">Chromosome</location>
    </subcellularLocation>
</comment>
<dbReference type="Pfam" id="PF17292">
    <property type="entry name" value="POB3_N"/>
    <property type="match status" value="1"/>
</dbReference>
<dbReference type="FunFam" id="2.30.29.30:FF:000098">
    <property type="entry name" value="Fact complex subunit ssrp1"/>
    <property type="match status" value="1"/>
</dbReference>
<dbReference type="InterPro" id="IPR050454">
    <property type="entry name" value="RTT106/SSRP1_HistChap/FACT"/>
</dbReference>
<dbReference type="CDD" id="cd13231">
    <property type="entry name" value="PH2_SSRP1-like"/>
    <property type="match status" value="1"/>
</dbReference>
<evidence type="ECO:0000259" key="12">
    <source>
        <dbReference type="SMART" id="SM01287"/>
    </source>
</evidence>
<dbReference type="PANTHER" id="PTHR45849">
    <property type="entry name" value="FACT COMPLEX SUBUNIT SSRP1"/>
    <property type="match status" value="1"/>
</dbReference>
<dbReference type="EMBL" id="CCBQ010000012">
    <property type="protein sequence ID" value="CDO92232.1"/>
    <property type="molecule type" value="Genomic_DNA"/>
</dbReference>
<evidence type="ECO:0000313" key="14">
    <source>
        <dbReference type="Proteomes" id="UP000031516"/>
    </source>
</evidence>
<protein>
    <recommendedName>
        <fullName evidence="2 10">FACT complex subunit POB3</fullName>
    </recommendedName>
</protein>
<dbReference type="GO" id="GO:0042393">
    <property type="term" value="F:histone binding"/>
    <property type="evidence" value="ECO:0007669"/>
    <property type="project" value="TreeGrafter"/>
</dbReference>
<dbReference type="OrthoDB" id="498543at2759"/>
<evidence type="ECO:0000256" key="7">
    <source>
        <dbReference type="ARBA" id="ARBA00023163"/>
    </source>
</evidence>
<dbReference type="Proteomes" id="UP000031516">
    <property type="component" value="Unassembled WGS sequence"/>
</dbReference>
<dbReference type="AlphaFoldDB" id="A0A0A8L2C4"/>
<feature type="region of interest" description="Disordered" evidence="11">
    <location>
        <begin position="233"/>
        <end position="266"/>
    </location>
</feature>
<dbReference type="FunFam" id="2.30.29.30:FF:000398">
    <property type="entry name" value="FACT complex subunit POB3"/>
    <property type="match status" value="1"/>
</dbReference>
<dbReference type="Gene3D" id="2.30.29.30">
    <property type="entry name" value="Pleckstrin-homology domain (PH domain)/Phosphotyrosine-binding domain (PTB)"/>
    <property type="match status" value="2"/>
</dbReference>
<dbReference type="InterPro" id="IPR038167">
    <property type="entry name" value="SSRP1_sf"/>
</dbReference>
<evidence type="ECO:0000256" key="11">
    <source>
        <dbReference type="SAM" id="MobiDB-lite"/>
    </source>
</evidence>
<feature type="region of interest" description="Disordered" evidence="11">
    <location>
        <begin position="522"/>
        <end position="600"/>
    </location>
</feature>
<dbReference type="SUPFAM" id="SSF50729">
    <property type="entry name" value="PH domain-like"/>
    <property type="match status" value="1"/>
</dbReference>
<dbReference type="GO" id="GO:0006281">
    <property type="term" value="P:DNA repair"/>
    <property type="evidence" value="ECO:0007669"/>
    <property type="project" value="UniProtKB-KW"/>
</dbReference>
<evidence type="ECO:0000256" key="2">
    <source>
        <dbReference type="ARBA" id="ARBA00014978"/>
    </source>
</evidence>
<dbReference type="Pfam" id="PF21103">
    <property type="entry name" value="PH1_SSRP1-like"/>
    <property type="match status" value="1"/>
</dbReference>
<dbReference type="SMART" id="SM01287">
    <property type="entry name" value="Rtt106"/>
    <property type="match status" value="1"/>
</dbReference>
<feature type="domain" description="Histone chaperone RTT106/FACT complex subunit SPT16-like middle" evidence="12">
    <location>
        <begin position="428"/>
        <end position="522"/>
    </location>
</feature>
<evidence type="ECO:0000256" key="6">
    <source>
        <dbReference type="ARBA" id="ARBA00023015"/>
    </source>
</evidence>
<evidence type="ECO:0000256" key="4">
    <source>
        <dbReference type="ARBA" id="ARBA00022705"/>
    </source>
</evidence>
<dbReference type="GO" id="GO:0035101">
    <property type="term" value="C:FACT complex"/>
    <property type="evidence" value="ECO:0007669"/>
    <property type="project" value="TreeGrafter"/>
</dbReference>
<keyword evidence="3 10" id="KW-0158">Chromosome</keyword>
<dbReference type="CDD" id="cd13229">
    <property type="entry name" value="PH_TFIIH"/>
    <property type="match status" value="1"/>
</dbReference>
<dbReference type="InterPro" id="IPR013719">
    <property type="entry name" value="RTT106/SPT16-like_middle_dom"/>
</dbReference>
<dbReference type="InterPro" id="IPR011993">
    <property type="entry name" value="PH-like_dom_sf"/>
</dbReference>
<dbReference type="FunFam" id="2.30.29.150:FF:000001">
    <property type="entry name" value="Fact complex subunit ssrp1"/>
    <property type="match status" value="1"/>
</dbReference>
<keyword evidence="4 10" id="KW-0235">DNA replication</keyword>
<gene>
    <name evidence="13" type="ORF">KLDO_g553.t1</name>
</gene>
<accession>A0A0A8L2C4</accession>
<proteinExistence type="inferred from homology"/>
<dbReference type="Gene3D" id="2.30.29.150">
    <property type="match status" value="1"/>
</dbReference>
<dbReference type="InterPro" id="IPR024954">
    <property type="entry name" value="SSRP1_DD"/>
</dbReference>
<evidence type="ECO:0000256" key="5">
    <source>
        <dbReference type="ARBA" id="ARBA00022763"/>
    </source>
</evidence>
<evidence type="ECO:0000256" key="8">
    <source>
        <dbReference type="ARBA" id="ARBA00023204"/>
    </source>
</evidence>
<keyword evidence="14" id="KW-1185">Reference proteome</keyword>
<feature type="compositionally biased region" description="Acidic residues" evidence="11">
    <location>
        <begin position="565"/>
        <end position="576"/>
    </location>
</feature>
<keyword evidence="6 10" id="KW-0805">Transcription regulation</keyword>
<dbReference type="PANTHER" id="PTHR45849:SF1">
    <property type="entry name" value="FACT COMPLEX SUBUNIT SSRP1"/>
    <property type="match status" value="1"/>
</dbReference>
<dbReference type="InterPro" id="IPR035417">
    <property type="entry name" value="SSRP1/POB3_N"/>
</dbReference>
<dbReference type="GO" id="GO:0031491">
    <property type="term" value="F:nucleosome binding"/>
    <property type="evidence" value="ECO:0007669"/>
    <property type="project" value="TreeGrafter"/>
</dbReference>
<comment type="function">
    <text evidence="10">Component of the FACT complex, a general chromatin factor that acts to reorganize nucleosomes. The FACT complex is involved in multiple processes that require DNA as a template such as mRNA elongation, DNA replication and DNA repair. During transcription elongation the FACT complex acts as a histone chaperone that both destabilizes and restores nucleosomal structure. It facilitates the passage of RNA polymerase II and transcription by promoting the dissociation of one histone H2A-H2B dimer from the nucleosome, then subsequently promotes the reestablishment of the nucleosome following the passage of RNA polymerase II.</text>
</comment>
<dbReference type="Gene3D" id="2.30.29.220">
    <property type="entry name" value="Structure-specific recognition protein (SSRP1)"/>
    <property type="match status" value="1"/>
</dbReference>
<keyword evidence="7 10" id="KW-0804">Transcription</keyword>
<comment type="caution">
    <text evidence="13">The sequence shown here is derived from an EMBL/GenBank/DDBJ whole genome shotgun (WGS) entry which is preliminary data.</text>
</comment>
<dbReference type="CDD" id="cd13230">
    <property type="entry name" value="PH1_SSRP1-like"/>
    <property type="match status" value="1"/>
</dbReference>
<evidence type="ECO:0000256" key="3">
    <source>
        <dbReference type="ARBA" id="ARBA00022454"/>
    </source>
</evidence>
<reference evidence="13 14" key="1">
    <citation type="submission" date="2014-03" db="EMBL/GenBank/DDBJ databases">
        <title>The genome of Kluyveromyces dobzhanskii.</title>
        <authorList>
            <person name="Nystedt B."/>
            <person name="Astrom S."/>
        </authorList>
    </citation>
    <scope>NUCLEOTIDE SEQUENCE [LARGE SCALE GENOMIC DNA]</scope>
    <source>
        <strain evidence="13 14">CBS 2104</strain>
    </source>
</reference>
<dbReference type="GO" id="GO:0003677">
    <property type="term" value="F:DNA binding"/>
    <property type="evidence" value="ECO:0007669"/>
    <property type="project" value="InterPro"/>
</dbReference>
<dbReference type="InterPro" id="IPR048993">
    <property type="entry name" value="SSRP1-like_PH1"/>
</dbReference>
<evidence type="ECO:0000256" key="10">
    <source>
        <dbReference type="RuleBase" id="RU364013"/>
    </source>
</evidence>
<comment type="similarity">
    <text evidence="1 10">Belongs to the SSRP1 family.</text>
</comment>
<feature type="compositionally biased region" description="Basic and acidic residues" evidence="11">
    <location>
        <begin position="586"/>
        <end position="600"/>
    </location>
</feature>
<dbReference type="GO" id="GO:0006260">
    <property type="term" value="P:DNA replication"/>
    <property type="evidence" value="ECO:0007669"/>
    <property type="project" value="UniProtKB-KW"/>
</dbReference>
<keyword evidence="9 10" id="KW-0539">Nucleus</keyword>
<organism evidence="13 14">
    <name type="scientific">Kluyveromyces dobzhanskii CBS 2104</name>
    <dbReference type="NCBI Taxonomy" id="1427455"/>
    <lineage>
        <taxon>Eukaryota</taxon>
        <taxon>Fungi</taxon>
        <taxon>Dikarya</taxon>
        <taxon>Ascomycota</taxon>
        <taxon>Saccharomycotina</taxon>
        <taxon>Saccharomycetes</taxon>
        <taxon>Saccharomycetales</taxon>
        <taxon>Saccharomycetaceae</taxon>
        <taxon>Kluyveromyces</taxon>
    </lineage>
</organism>
<evidence type="ECO:0000256" key="9">
    <source>
        <dbReference type="ARBA" id="ARBA00023242"/>
    </source>
</evidence>
<dbReference type="InterPro" id="IPR000969">
    <property type="entry name" value="SSRP1/POB3"/>
</dbReference>
<name>A0A0A8L2C4_9SACH</name>
<keyword evidence="8 10" id="KW-0234">DNA repair</keyword>
<evidence type="ECO:0000313" key="13">
    <source>
        <dbReference type="EMBL" id="CDO92232.1"/>
    </source>
</evidence>
<dbReference type="Pfam" id="PF03531">
    <property type="entry name" value="SSrecog"/>
    <property type="match status" value="1"/>
</dbReference>
<dbReference type="Pfam" id="PF08512">
    <property type="entry name" value="Rttp106-like_middle"/>
    <property type="match status" value="1"/>
</dbReference>
<sequence>MKKLGQINGQSYNISSYRCFVSVISKNRRTASIGVITCQRLQVRVQKMSTDFDRIYYNQSKLGGRFRLAEGGLGWKAAASGGSASAQNNEPLLLAAEEVSSVHWSRGCRGYELKISTKNKGLIQMDGFQQEDFNLLKNDFQRRFNMQLEHKDHSLRGWNWGKLDLARNEMVFSLNGKPTFEVPYNHISNTNLTAKNEIALEFDTQNENYNPAGDELVEMRLFLPGTVDEDQDQDMVKEEEQEDAAVKQDVKTEDGSEGSEPQEEKSLAEYFYDELRSKADIGEISGDAIISFQDLFFTTPRGRYDIDIYKNSIRLRGKTYEYKLQHRQINRIFSLPKADDIHYTMVLSIDPPIRQGQTSYPFLVLQFQKDEETEVQLNVEDDEFEELYKDKLKKQYDAKTHIVLSHVLKGLTGRKVIVPGEYKSKYDQCAVSCSYKVNEGYLYPLDNAFLFLTKPTLYIPFQDVAGVNISRAGQTSTSARTFDLEIVMRANRGTTTFANISKEEQQLLETFLKSKNLRVKNEDKEAEQRLQTAFGSDSDDEDVDINMGSAGEDEESVDEDFRASDEDDDVAEEFDSEASASESDGEDSKSDRPAKKAKLD</sequence>
<dbReference type="PRINTS" id="PR00887">
    <property type="entry name" value="SSRCOGNITION"/>
</dbReference>
<evidence type="ECO:0000256" key="1">
    <source>
        <dbReference type="ARBA" id="ARBA00010060"/>
    </source>
</evidence>
<keyword evidence="5 10" id="KW-0227">DNA damage</keyword>
<feature type="compositionally biased region" description="Basic and acidic residues" evidence="11">
    <location>
        <begin position="234"/>
        <end position="254"/>
    </location>
</feature>